<evidence type="ECO:0000313" key="11">
    <source>
        <dbReference type="Proteomes" id="UP000285655"/>
    </source>
</evidence>
<gene>
    <name evidence="7" type="primary">infB</name>
    <name evidence="10" type="ORF">C4544_04360</name>
</gene>
<evidence type="ECO:0000313" key="10">
    <source>
        <dbReference type="EMBL" id="RJO60842.1"/>
    </source>
</evidence>
<keyword evidence="7" id="KW-0963">Cytoplasm</keyword>
<dbReference type="Pfam" id="PF04760">
    <property type="entry name" value="IF2_N"/>
    <property type="match status" value="1"/>
</dbReference>
<dbReference type="InterPro" id="IPR023115">
    <property type="entry name" value="TIF_IF2_dom3"/>
</dbReference>
<dbReference type="InterPro" id="IPR005225">
    <property type="entry name" value="Small_GTP-bd"/>
</dbReference>
<evidence type="ECO:0000256" key="7">
    <source>
        <dbReference type="HAMAP-Rule" id="MF_00100"/>
    </source>
</evidence>
<protein>
    <recommendedName>
        <fullName evidence="2 7">Translation initiation factor IF-2</fullName>
    </recommendedName>
</protein>
<keyword evidence="4 7" id="KW-0547">Nucleotide-binding</keyword>
<dbReference type="InterPro" id="IPR036925">
    <property type="entry name" value="TIF_IF2_dom3_sf"/>
</dbReference>
<dbReference type="CDD" id="cd03702">
    <property type="entry name" value="IF2_mtIF2_II"/>
    <property type="match status" value="1"/>
</dbReference>
<dbReference type="InterPro" id="IPR015760">
    <property type="entry name" value="TIF_IF2"/>
</dbReference>
<evidence type="ECO:0000256" key="6">
    <source>
        <dbReference type="ARBA" id="ARBA00023134"/>
    </source>
</evidence>
<sequence>MAEKTDKKQIPEVVTVGELAHVLQVPAAQVIAELMKNGVMATINEYIDFETAEIIAEYLGFEVERAKEEQKNKGTEEQKERSVDSSNLVPRPPIVAVLGHVDHGKTSLLDAIRETDVRKGESGGITQHIGAYSIEKNSRKITFLDTPGHAAFEKMREQGAQVTDIALILVAADDGVKPQTVEAVNHAKKAETPMIVVITKIDKPDADINRVKQQVAELGLNPEEWGGDTPVAEVSAKTKEGLDDLLDLILVMADVTEFKADPDVLASGIAIETHMDYGKGPVATILVKNGTLRVGDFVTVGETYGKIRSMEDHKKKKLKEAPPGTPVRISGLKGVPKISDLLQAFEDEKTAKAEVESIKKTRKISSLMNVKKIGIEELSESMRDAEKKELSIVLKADVRGSLDAIKEAFNKISNAEVKIKVVSARVGDITESDIAMAKSADNIIIGFSVSVPGNILQLAKKEKVRIYTYKVIYELLDDVKNLLSDLLPPEIREITTGKLKVLKIFSKKKGQMVVGGEVKEGKIEKDTDARIIHGKKEIDRARITLVKREKDEVREAQVGSQCGISLDKEIEIEEGDTIEAFRAEEVKRSL</sequence>
<feature type="binding site" evidence="7">
    <location>
        <begin position="145"/>
        <end position="149"/>
    </location>
    <ligand>
        <name>GTP</name>
        <dbReference type="ChEBI" id="CHEBI:37565"/>
    </ligand>
</feature>
<dbReference type="Pfam" id="PF11987">
    <property type="entry name" value="IF-2"/>
    <property type="match status" value="1"/>
</dbReference>
<dbReference type="HAMAP" id="MF_00100_B">
    <property type="entry name" value="IF_2_B"/>
    <property type="match status" value="1"/>
</dbReference>
<dbReference type="Gene3D" id="3.40.50.300">
    <property type="entry name" value="P-loop containing nucleotide triphosphate hydrolases"/>
    <property type="match status" value="1"/>
</dbReference>
<dbReference type="NCBIfam" id="TIGR00487">
    <property type="entry name" value="IF-2"/>
    <property type="match status" value="1"/>
</dbReference>
<dbReference type="InterPro" id="IPR006847">
    <property type="entry name" value="IF2_N"/>
</dbReference>
<dbReference type="InterPro" id="IPR000178">
    <property type="entry name" value="TF_IF2_bacterial-like"/>
</dbReference>
<evidence type="ECO:0000256" key="5">
    <source>
        <dbReference type="ARBA" id="ARBA00022917"/>
    </source>
</evidence>
<comment type="caution">
    <text evidence="10">The sequence shown here is derived from an EMBL/GenBank/DDBJ whole genome shotgun (WGS) entry which is preliminary data.</text>
</comment>
<dbReference type="InterPro" id="IPR027417">
    <property type="entry name" value="P-loop_NTPase"/>
</dbReference>
<evidence type="ECO:0000256" key="8">
    <source>
        <dbReference type="RuleBase" id="RU000644"/>
    </source>
</evidence>
<feature type="region of interest" description="G-domain" evidence="7">
    <location>
        <begin position="93"/>
        <end position="241"/>
    </location>
</feature>
<dbReference type="SUPFAM" id="SSF52540">
    <property type="entry name" value="P-loop containing nucleoside triphosphate hydrolases"/>
    <property type="match status" value="1"/>
</dbReference>
<dbReference type="PANTHER" id="PTHR43381:SF4">
    <property type="entry name" value="EUKARYOTIC TRANSLATION INITIATION FACTOR 5B"/>
    <property type="match status" value="1"/>
</dbReference>
<dbReference type="FunFam" id="3.40.50.300:FF:000019">
    <property type="entry name" value="Translation initiation factor IF-2"/>
    <property type="match status" value="1"/>
</dbReference>
<comment type="function">
    <text evidence="7 8">One of the essential components for the initiation of protein synthesis. Protects formylmethionyl-tRNA from spontaneous hydrolysis and promotes its binding to the 30S ribosomal subunits. Also involved in the hydrolysis of GTP during the formation of the 70S ribosomal complex.</text>
</comment>
<dbReference type="InterPro" id="IPR044145">
    <property type="entry name" value="IF2_II"/>
</dbReference>
<dbReference type="Pfam" id="PF22042">
    <property type="entry name" value="EF-G_D2"/>
    <property type="match status" value="1"/>
</dbReference>
<feature type="domain" description="Tr-type G" evidence="9">
    <location>
        <begin position="90"/>
        <end position="263"/>
    </location>
</feature>
<name>A0A419DCQ2_9BACT</name>
<comment type="subcellular location">
    <subcellularLocation>
        <location evidence="7">Cytoplasm</location>
    </subcellularLocation>
</comment>
<dbReference type="EMBL" id="QZJW01000038">
    <property type="protein sequence ID" value="RJO60842.1"/>
    <property type="molecule type" value="Genomic_DNA"/>
</dbReference>
<keyword evidence="5 7" id="KW-0648">Protein biosynthesis</keyword>
<dbReference type="InterPro" id="IPR009000">
    <property type="entry name" value="Transl_B-barrel_sf"/>
</dbReference>
<dbReference type="SUPFAM" id="SSF52156">
    <property type="entry name" value="Initiation factor IF2/eIF5b, domain 3"/>
    <property type="match status" value="1"/>
</dbReference>
<dbReference type="GO" id="GO:0003743">
    <property type="term" value="F:translation initiation factor activity"/>
    <property type="evidence" value="ECO:0007669"/>
    <property type="project" value="UniProtKB-UniRule"/>
</dbReference>
<organism evidence="10 11">
    <name type="scientific">candidate division WS5 bacterium</name>
    <dbReference type="NCBI Taxonomy" id="2093353"/>
    <lineage>
        <taxon>Bacteria</taxon>
        <taxon>candidate division WS5</taxon>
    </lineage>
</organism>
<evidence type="ECO:0000256" key="1">
    <source>
        <dbReference type="ARBA" id="ARBA00007733"/>
    </source>
</evidence>
<dbReference type="Gene3D" id="3.40.50.10050">
    <property type="entry name" value="Translation initiation factor IF- 2, domain 3"/>
    <property type="match status" value="1"/>
</dbReference>
<dbReference type="Pfam" id="PF00009">
    <property type="entry name" value="GTP_EFTU"/>
    <property type="match status" value="1"/>
</dbReference>
<reference evidence="10 11" key="1">
    <citation type="journal article" date="2017" name="ISME J.">
        <title>Energy and carbon metabolisms in a deep terrestrial subsurface fluid microbial community.</title>
        <authorList>
            <person name="Momper L."/>
            <person name="Jungbluth S.P."/>
            <person name="Lee M.D."/>
            <person name="Amend J.P."/>
        </authorList>
    </citation>
    <scope>NUCLEOTIDE SEQUENCE [LARGE SCALE GENOMIC DNA]</scope>
    <source>
        <strain evidence="10">SURF_29</strain>
    </source>
</reference>
<feature type="binding site" evidence="7">
    <location>
        <begin position="99"/>
        <end position="106"/>
    </location>
    <ligand>
        <name>GTP</name>
        <dbReference type="ChEBI" id="CHEBI:37565"/>
    </ligand>
</feature>
<dbReference type="GO" id="GO:0005525">
    <property type="term" value="F:GTP binding"/>
    <property type="evidence" value="ECO:0007669"/>
    <property type="project" value="UniProtKB-KW"/>
</dbReference>
<keyword evidence="3 7" id="KW-0396">Initiation factor</keyword>
<dbReference type="GO" id="GO:0003924">
    <property type="term" value="F:GTPase activity"/>
    <property type="evidence" value="ECO:0007669"/>
    <property type="project" value="UniProtKB-UniRule"/>
</dbReference>
<dbReference type="GO" id="GO:0005737">
    <property type="term" value="C:cytoplasm"/>
    <property type="evidence" value="ECO:0007669"/>
    <property type="project" value="UniProtKB-SubCell"/>
</dbReference>
<dbReference type="Gene3D" id="2.40.30.10">
    <property type="entry name" value="Translation factors"/>
    <property type="match status" value="2"/>
</dbReference>
<dbReference type="Proteomes" id="UP000285655">
    <property type="component" value="Unassembled WGS sequence"/>
</dbReference>
<dbReference type="SUPFAM" id="SSF50447">
    <property type="entry name" value="Translation proteins"/>
    <property type="match status" value="2"/>
</dbReference>
<proteinExistence type="inferred from homology"/>
<dbReference type="InterPro" id="IPR000795">
    <property type="entry name" value="T_Tr_GTP-bd_dom"/>
</dbReference>
<feature type="binding site" evidence="7">
    <location>
        <begin position="199"/>
        <end position="202"/>
    </location>
    <ligand>
        <name>GTP</name>
        <dbReference type="ChEBI" id="CHEBI:37565"/>
    </ligand>
</feature>
<dbReference type="NCBIfam" id="TIGR00231">
    <property type="entry name" value="small_GTP"/>
    <property type="match status" value="1"/>
</dbReference>
<dbReference type="CDD" id="cd01887">
    <property type="entry name" value="IF2_eIF5B"/>
    <property type="match status" value="1"/>
</dbReference>
<keyword evidence="6 7" id="KW-0342">GTP-binding</keyword>
<dbReference type="PROSITE" id="PS51722">
    <property type="entry name" value="G_TR_2"/>
    <property type="match status" value="1"/>
</dbReference>
<dbReference type="InterPro" id="IPR053905">
    <property type="entry name" value="EF-G-like_DII"/>
</dbReference>
<dbReference type="FunFam" id="2.40.30.10:FF:000054">
    <property type="entry name" value="Translation initiation factor IF-2"/>
    <property type="match status" value="1"/>
</dbReference>
<evidence type="ECO:0000256" key="3">
    <source>
        <dbReference type="ARBA" id="ARBA00022540"/>
    </source>
</evidence>
<dbReference type="FunFam" id="3.40.50.10050:FF:000001">
    <property type="entry name" value="Translation initiation factor IF-2"/>
    <property type="match status" value="1"/>
</dbReference>
<dbReference type="PANTHER" id="PTHR43381">
    <property type="entry name" value="TRANSLATION INITIATION FACTOR IF-2-RELATED"/>
    <property type="match status" value="1"/>
</dbReference>
<comment type="similarity">
    <text evidence="1 7 8">Belongs to the TRAFAC class translation factor GTPase superfamily. Classic translation factor GTPase family. IF-2 subfamily.</text>
</comment>
<evidence type="ECO:0000256" key="4">
    <source>
        <dbReference type="ARBA" id="ARBA00022741"/>
    </source>
</evidence>
<evidence type="ECO:0000259" key="9">
    <source>
        <dbReference type="PROSITE" id="PS51722"/>
    </source>
</evidence>
<dbReference type="AlphaFoldDB" id="A0A419DCQ2"/>
<accession>A0A419DCQ2</accession>
<evidence type="ECO:0000256" key="2">
    <source>
        <dbReference type="ARBA" id="ARBA00020675"/>
    </source>
</evidence>